<accession>A0A1I4NWI7</accession>
<keyword evidence="5 12" id="KW-0732">Signal</keyword>
<keyword evidence="4 10" id="KW-0812">Transmembrane</keyword>
<dbReference type="PROSITE" id="PS52016">
    <property type="entry name" value="TONB_DEPENDENT_REC_3"/>
    <property type="match status" value="1"/>
</dbReference>
<dbReference type="EMBL" id="FOTS01000053">
    <property type="protein sequence ID" value="SFM19493.1"/>
    <property type="molecule type" value="Genomic_DNA"/>
</dbReference>
<keyword evidence="3 10" id="KW-1134">Transmembrane beta strand</keyword>
<keyword evidence="9 10" id="KW-0998">Cell outer membrane</keyword>
<feature type="signal peptide" evidence="12">
    <location>
        <begin position="1"/>
        <end position="28"/>
    </location>
</feature>
<evidence type="ECO:0000313" key="16">
    <source>
        <dbReference type="Proteomes" id="UP000199520"/>
    </source>
</evidence>
<evidence type="ECO:0000256" key="10">
    <source>
        <dbReference type="PROSITE-ProRule" id="PRU01360"/>
    </source>
</evidence>
<dbReference type="InterPro" id="IPR012910">
    <property type="entry name" value="Plug_dom"/>
</dbReference>
<evidence type="ECO:0000313" key="15">
    <source>
        <dbReference type="EMBL" id="SFM19493.1"/>
    </source>
</evidence>
<proteinExistence type="inferred from homology"/>
<dbReference type="PANTHER" id="PTHR30069">
    <property type="entry name" value="TONB-DEPENDENT OUTER MEMBRANE RECEPTOR"/>
    <property type="match status" value="1"/>
</dbReference>
<evidence type="ECO:0000256" key="6">
    <source>
        <dbReference type="ARBA" id="ARBA00023077"/>
    </source>
</evidence>
<evidence type="ECO:0000259" key="14">
    <source>
        <dbReference type="Pfam" id="PF07715"/>
    </source>
</evidence>
<dbReference type="Gene3D" id="2.170.130.10">
    <property type="entry name" value="TonB-dependent receptor, plug domain"/>
    <property type="match status" value="1"/>
</dbReference>
<evidence type="ECO:0000256" key="11">
    <source>
        <dbReference type="RuleBase" id="RU003357"/>
    </source>
</evidence>
<dbReference type="InterPro" id="IPR037066">
    <property type="entry name" value="Plug_dom_sf"/>
</dbReference>
<evidence type="ECO:0000256" key="3">
    <source>
        <dbReference type="ARBA" id="ARBA00022452"/>
    </source>
</evidence>
<dbReference type="PANTHER" id="PTHR30069:SF29">
    <property type="entry name" value="HEMOGLOBIN AND HEMOGLOBIN-HAPTOGLOBIN-BINDING PROTEIN 1-RELATED"/>
    <property type="match status" value="1"/>
</dbReference>
<dbReference type="CDD" id="cd01347">
    <property type="entry name" value="ligand_gated_channel"/>
    <property type="match status" value="1"/>
</dbReference>
<dbReference type="InterPro" id="IPR039426">
    <property type="entry name" value="TonB-dep_rcpt-like"/>
</dbReference>
<sequence>MEKMLSVKSKIVLFTVVMQLLLPQVVAANEDQIIGDEETEKNIFQFNEVVVTATKILQEARKVPASVTVITSEKIKEMNIMTIDEALRNSVGILVDRPKGIAGVGDGIKMRGFSDNNILVLLDGQPMNTAYDGSVNWNAIPIGSVDRIEVVRGGASSLYGGYAVGGVVNIMTKEPKDNTISADITYGSNNTWRKSFNINQKVNDYFSVAVGYEGRSTDGHVVNPASSTAAPKTGVIPNTKPQGTGIIVGNTVDGKTRYIFGDKGNNAYDGDTYWLKLKYKIDQEKSISYNYTKDKLQYRYDNARTFIHDADGNPIYNGYAVLPDGRYFEIKESDFTNYFGRREADIHALQFKDDKNHVTINAGFTDTTANGYSSGSTFDKTKPGSDSSYPSKTWNMDLQKSWSDLGKHTIVTGLNWRVEEMNQTSTKLAHWNDYHSVTSIDTMNGGKDRLLAAFIQDEYQLNKQWSVIGGLRYDQYTKYDGYSKDFSIGRIDKEFDSTTYTEVSPKLAFEYQKDPATTYYVSYGHSFNPPSLYKLYRWTTTSSMTSTAYDSPANPNLKPETSDTFEIGLKKQIGQKTNVNLALYQAKTQDMIARVTYPAGSYLPDKMAKVWENIDSATRKGIELDVTHKINSKWDIYTNYALQKGEWDSSVEKSSGTSLSEIPTHLLHFGGNYRYAKWSANLDAMYVSERNDDDSISGVYGSSDAYFTVNTKFNYAVNPNMTVTFGVNNLFDRKYYSYYDASGREYTLGMQYRF</sequence>
<keyword evidence="7 10" id="KW-0472">Membrane</keyword>
<keyword evidence="6 11" id="KW-0798">TonB box</keyword>
<dbReference type="Gene3D" id="2.40.170.20">
    <property type="entry name" value="TonB-dependent receptor, beta-barrel domain"/>
    <property type="match status" value="1"/>
</dbReference>
<keyword evidence="8" id="KW-0675">Receptor</keyword>
<comment type="subcellular location">
    <subcellularLocation>
        <location evidence="1 10">Cell outer membrane</location>
        <topology evidence="1 10">Multi-pass membrane protein</topology>
    </subcellularLocation>
</comment>
<keyword evidence="16" id="KW-1185">Reference proteome</keyword>
<reference evidence="16" key="1">
    <citation type="submission" date="2016-10" db="EMBL/GenBank/DDBJ databases">
        <authorList>
            <person name="Varghese N."/>
            <person name="Submissions S."/>
        </authorList>
    </citation>
    <scope>NUCLEOTIDE SEQUENCE [LARGE SCALE GENOMIC DNA]</scope>
    <source>
        <strain evidence="16">DSM 13327</strain>
    </source>
</reference>
<name>A0A1I4NWI7_9FIRM</name>
<evidence type="ECO:0000256" key="1">
    <source>
        <dbReference type="ARBA" id="ARBA00004571"/>
    </source>
</evidence>
<evidence type="ECO:0000256" key="5">
    <source>
        <dbReference type="ARBA" id="ARBA00022729"/>
    </source>
</evidence>
<evidence type="ECO:0000256" key="9">
    <source>
        <dbReference type="ARBA" id="ARBA00023237"/>
    </source>
</evidence>
<dbReference type="InterPro" id="IPR000531">
    <property type="entry name" value="Beta-barrel_TonB"/>
</dbReference>
<feature type="chain" id="PRO_5011436133" evidence="12">
    <location>
        <begin position="29"/>
        <end position="754"/>
    </location>
</feature>
<dbReference type="SUPFAM" id="SSF56935">
    <property type="entry name" value="Porins"/>
    <property type="match status" value="1"/>
</dbReference>
<dbReference type="GO" id="GO:0044718">
    <property type="term" value="P:siderophore transmembrane transport"/>
    <property type="evidence" value="ECO:0007669"/>
    <property type="project" value="TreeGrafter"/>
</dbReference>
<feature type="domain" description="TonB-dependent receptor-like beta-barrel" evidence="13">
    <location>
        <begin position="294"/>
        <end position="730"/>
    </location>
</feature>
<gene>
    <name evidence="15" type="ORF">SAMN04490355_105313</name>
</gene>
<evidence type="ECO:0000259" key="13">
    <source>
        <dbReference type="Pfam" id="PF00593"/>
    </source>
</evidence>
<evidence type="ECO:0000256" key="4">
    <source>
        <dbReference type="ARBA" id="ARBA00022692"/>
    </source>
</evidence>
<evidence type="ECO:0000256" key="8">
    <source>
        <dbReference type="ARBA" id="ARBA00023170"/>
    </source>
</evidence>
<dbReference type="AlphaFoldDB" id="A0A1I4NWI7"/>
<evidence type="ECO:0000256" key="2">
    <source>
        <dbReference type="ARBA" id="ARBA00022448"/>
    </source>
</evidence>
<dbReference type="InterPro" id="IPR036942">
    <property type="entry name" value="Beta-barrel_TonB_sf"/>
</dbReference>
<dbReference type="STRING" id="1123291.SAMN04490355_105313"/>
<evidence type="ECO:0000256" key="12">
    <source>
        <dbReference type="SAM" id="SignalP"/>
    </source>
</evidence>
<dbReference type="GO" id="GO:0009279">
    <property type="term" value="C:cell outer membrane"/>
    <property type="evidence" value="ECO:0007669"/>
    <property type="project" value="UniProtKB-SubCell"/>
</dbReference>
<dbReference type="GO" id="GO:0015344">
    <property type="term" value="F:siderophore uptake transmembrane transporter activity"/>
    <property type="evidence" value="ECO:0007669"/>
    <property type="project" value="TreeGrafter"/>
</dbReference>
<dbReference type="PROSITE" id="PS01156">
    <property type="entry name" value="TONB_DEPENDENT_REC_2"/>
    <property type="match status" value="1"/>
</dbReference>
<comment type="similarity">
    <text evidence="10 11">Belongs to the TonB-dependent receptor family.</text>
</comment>
<evidence type="ECO:0000256" key="7">
    <source>
        <dbReference type="ARBA" id="ARBA00023136"/>
    </source>
</evidence>
<keyword evidence="2 10" id="KW-0813">Transport</keyword>
<feature type="domain" description="TonB-dependent receptor plug" evidence="14">
    <location>
        <begin position="60"/>
        <end position="167"/>
    </location>
</feature>
<dbReference type="Proteomes" id="UP000199520">
    <property type="component" value="Unassembled WGS sequence"/>
</dbReference>
<dbReference type="Pfam" id="PF07715">
    <property type="entry name" value="Plug"/>
    <property type="match status" value="1"/>
</dbReference>
<protein>
    <submittedName>
        <fullName evidence="15">Iron complex outermembrane recepter protein</fullName>
    </submittedName>
</protein>
<dbReference type="Pfam" id="PF00593">
    <property type="entry name" value="TonB_dep_Rec_b-barrel"/>
    <property type="match status" value="1"/>
</dbReference>
<dbReference type="InterPro" id="IPR010917">
    <property type="entry name" value="TonB_rcpt_CS"/>
</dbReference>
<organism evidence="15 16">
    <name type="scientific">Pelosinus propionicus DSM 13327</name>
    <dbReference type="NCBI Taxonomy" id="1123291"/>
    <lineage>
        <taxon>Bacteria</taxon>
        <taxon>Bacillati</taxon>
        <taxon>Bacillota</taxon>
        <taxon>Negativicutes</taxon>
        <taxon>Selenomonadales</taxon>
        <taxon>Sporomusaceae</taxon>
        <taxon>Pelosinus</taxon>
    </lineage>
</organism>